<evidence type="ECO:0000259" key="8">
    <source>
        <dbReference type="PROSITE" id="PS50280"/>
    </source>
</evidence>
<dbReference type="GO" id="GO:0032259">
    <property type="term" value="P:methylation"/>
    <property type="evidence" value="ECO:0007669"/>
    <property type="project" value="UniProtKB-KW"/>
</dbReference>
<evidence type="ECO:0000256" key="1">
    <source>
        <dbReference type="ARBA" id="ARBA00004286"/>
    </source>
</evidence>
<dbReference type="GO" id="GO:0008270">
    <property type="term" value="F:zinc ion binding"/>
    <property type="evidence" value="ECO:0007669"/>
    <property type="project" value="InterPro"/>
</dbReference>
<keyword evidence="3" id="KW-0489">Methyltransferase</keyword>
<dbReference type="PROSITE" id="PS50280">
    <property type="entry name" value="SET"/>
    <property type="match status" value="1"/>
</dbReference>
<comment type="subcellular location">
    <subcellularLocation>
        <location evidence="1">Chromosome</location>
    </subcellularLocation>
</comment>
<keyword evidence="2" id="KW-0158">Chromosome</keyword>
<dbReference type="EMBL" id="CP012526">
    <property type="protein sequence ID" value="ALC47705.1"/>
    <property type="molecule type" value="Genomic_DNA"/>
</dbReference>
<dbReference type="GO" id="GO:0042054">
    <property type="term" value="F:histone methyltransferase activity"/>
    <property type="evidence" value="ECO:0007669"/>
    <property type="project" value="InterPro"/>
</dbReference>
<evidence type="ECO:0000256" key="2">
    <source>
        <dbReference type="ARBA" id="ARBA00022454"/>
    </source>
</evidence>
<evidence type="ECO:0000259" key="9">
    <source>
        <dbReference type="PROSITE" id="PS50867"/>
    </source>
</evidence>
<evidence type="ECO:0000313" key="11">
    <source>
        <dbReference type="EMBL" id="ALC47705.1"/>
    </source>
</evidence>
<dbReference type="Pfam" id="PF00856">
    <property type="entry name" value="SET"/>
    <property type="match status" value="1"/>
</dbReference>
<keyword evidence="6" id="KW-0479">Metal-binding</keyword>
<feature type="domain" description="Post-SET" evidence="10">
    <location>
        <begin position="255"/>
        <end position="271"/>
    </location>
</feature>
<dbReference type="InterPro" id="IPR007728">
    <property type="entry name" value="Pre-SET_dom"/>
</dbReference>
<dbReference type="OMA" id="VDSMVPK"/>
<evidence type="ECO:0000256" key="7">
    <source>
        <dbReference type="ARBA" id="ARBA00022833"/>
    </source>
</evidence>
<dbReference type="GO" id="GO:0008757">
    <property type="term" value="F:S-adenosylmethionine-dependent methyltransferase activity"/>
    <property type="evidence" value="ECO:0007669"/>
    <property type="project" value="UniProtKB-ARBA"/>
</dbReference>
<dbReference type="PROSITE" id="PS50868">
    <property type="entry name" value="POST_SET"/>
    <property type="match status" value="1"/>
</dbReference>
<dbReference type="InterPro" id="IPR001214">
    <property type="entry name" value="SET_dom"/>
</dbReference>
<gene>
    <name evidence="11" type="ORF">Dbus_chr3Rg2455</name>
</gene>
<keyword evidence="4" id="KW-0808">Transferase</keyword>
<reference evidence="11 12" key="1">
    <citation type="submission" date="2015-08" db="EMBL/GenBank/DDBJ databases">
        <title>Ancestral chromatin configuration constrains chromatin evolution on differentiating sex chromosomes in Drosophila.</title>
        <authorList>
            <person name="Zhou Q."/>
            <person name="Bachtrog D."/>
        </authorList>
    </citation>
    <scope>NUCLEOTIDE SEQUENCE [LARGE SCALE GENOMIC DNA]</scope>
    <source>
        <tissue evidence="11">Whole larvae</tissue>
    </source>
</reference>
<dbReference type="AlphaFoldDB" id="A0A0M4EW52"/>
<dbReference type="InterPro" id="IPR050973">
    <property type="entry name" value="H3K9_Histone-Lys_N-MTase"/>
</dbReference>
<organism evidence="11 12">
    <name type="scientific">Drosophila busckii</name>
    <name type="common">Fruit fly</name>
    <dbReference type="NCBI Taxonomy" id="30019"/>
    <lineage>
        <taxon>Eukaryota</taxon>
        <taxon>Metazoa</taxon>
        <taxon>Ecdysozoa</taxon>
        <taxon>Arthropoda</taxon>
        <taxon>Hexapoda</taxon>
        <taxon>Insecta</taxon>
        <taxon>Pterygota</taxon>
        <taxon>Neoptera</taxon>
        <taxon>Endopterygota</taxon>
        <taxon>Diptera</taxon>
        <taxon>Brachycera</taxon>
        <taxon>Muscomorpha</taxon>
        <taxon>Ephydroidea</taxon>
        <taxon>Drosophilidae</taxon>
        <taxon>Drosophila</taxon>
    </lineage>
</organism>
<sequence>MQAQIHYELEDSYEHGDDSVEYILENALMPNDDSIEFRHLLEEYHSQLTFSCDCKNDCTSCCHGASYKYNDQKKELILQEQQPAIIECNDLCTCRRQPNLCKNRRVQYGPRKQLEVFDSRRYNSKGVRTNVDILKGSFICEYVGELLTITEARRRLENVDRDKLMNYILCLREFSKAKDLSVNPSQTTIVDPTCRGNIGRYLNHSCNPNCEILAVRINSPIPKIGIFAKRDIVALEELCFHYGGGEDGPQESFSKRIMCRCASLNCSGFMPNSII</sequence>
<dbReference type="GO" id="GO:0005634">
    <property type="term" value="C:nucleus"/>
    <property type="evidence" value="ECO:0007669"/>
    <property type="project" value="InterPro"/>
</dbReference>
<keyword evidence="5" id="KW-0949">S-adenosyl-L-methionine</keyword>
<dbReference type="PANTHER" id="PTHR46223:SF3">
    <property type="entry name" value="HISTONE-LYSINE N-METHYLTRANSFERASE SET-23"/>
    <property type="match status" value="1"/>
</dbReference>
<dbReference type="SUPFAM" id="SSF82199">
    <property type="entry name" value="SET domain"/>
    <property type="match status" value="1"/>
</dbReference>
<proteinExistence type="predicted"/>
<dbReference type="GO" id="GO:0008170">
    <property type="term" value="F:N-methyltransferase activity"/>
    <property type="evidence" value="ECO:0007669"/>
    <property type="project" value="UniProtKB-ARBA"/>
</dbReference>
<evidence type="ECO:0000256" key="4">
    <source>
        <dbReference type="ARBA" id="ARBA00022679"/>
    </source>
</evidence>
<keyword evidence="12" id="KW-1185">Reference proteome</keyword>
<feature type="domain" description="SET" evidence="8">
    <location>
        <begin position="112"/>
        <end position="243"/>
    </location>
</feature>
<dbReference type="GO" id="GO:0005694">
    <property type="term" value="C:chromosome"/>
    <property type="evidence" value="ECO:0007669"/>
    <property type="project" value="UniProtKB-SubCell"/>
</dbReference>
<dbReference type="Gene3D" id="2.170.270.10">
    <property type="entry name" value="SET domain"/>
    <property type="match status" value="1"/>
</dbReference>
<keyword evidence="7" id="KW-0862">Zinc</keyword>
<dbReference type="SMR" id="A0A0M4EW52"/>
<evidence type="ECO:0000256" key="6">
    <source>
        <dbReference type="ARBA" id="ARBA00022723"/>
    </source>
</evidence>
<dbReference type="PANTHER" id="PTHR46223">
    <property type="entry name" value="HISTONE-LYSINE N-METHYLTRANSFERASE SUV39H"/>
    <property type="match status" value="1"/>
</dbReference>
<dbReference type="Proteomes" id="UP000494163">
    <property type="component" value="Chromosome 3R"/>
</dbReference>
<dbReference type="SMART" id="SM00317">
    <property type="entry name" value="SET"/>
    <property type="match status" value="1"/>
</dbReference>
<dbReference type="InterPro" id="IPR046341">
    <property type="entry name" value="SET_dom_sf"/>
</dbReference>
<evidence type="ECO:0000259" key="10">
    <source>
        <dbReference type="PROSITE" id="PS50868"/>
    </source>
</evidence>
<accession>A0A0M4EW52</accession>
<evidence type="ECO:0000256" key="5">
    <source>
        <dbReference type="ARBA" id="ARBA00022691"/>
    </source>
</evidence>
<dbReference type="STRING" id="30019.A0A0M4EW52"/>
<name>A0A0M4EW52_DROBS</name>
<dbReference type="Pfam" id="PF05033">
    <property type="entry name" value="Pre-SET"/>
    <property type="match status" value="1"/>
</dbReference>
<feature type="domain" description="Pre-SET" evidence="9">
    <location>
        <begin position="50"/>
        <end position="109"/>
    </location>
</feature>
<dbReference type="PROSITE" id="PS50867">
    <property type="entry name" value="PRE_SET"/>
    <property type="match status" value="1"/>
</dbReference>
<evidence type="ECO:0000256" key="3">
    <source>
        <dbReference type="ARBA" id="ARBA00022603"/>
    </source>
</evidence>
<dbReference type="OrthoDB" id="308383at2759"/>
<protein>
    <submittedName>
        <fullName evidence="11">CG4565</fullName>
    </submittedName>
</protein>
<dbReference type="InterPro" id="IPR003616">
    <property type="entry name" value="Post-SET_dom"/>
</dbReference>
<evidence type="ECO:0000313" key="12">
    <source>
        <dbReference type="Proteomes" id="UP000494163"/>
    </source>
</evidence>